<dbReference type="PROSITE" id="PS51257">
    <property type="entry name" value="PROKAR_LIPOPROTEIN"/>
    <property type="match status" value="1"/>
</dbReference>
<proteinExistence type="predicted"/>
<name>A0A8S5UQZ5_9CAUD</name>
<sequence>MLIRFTVSVIRNSLLIMGVILASCFIGRGANTRMKHVLNMQQRHMNRRIRSARW</sequence>
<reference evidence="1" key="1">
    <citation type="journal article" date="2021" name="Proc. Natl. Acad. Sci. U.S.A.">
        <title>A Catalog of Tens of Thousands of Viruses from Human Metagenomes Reveals Hidden Associations with Chronic Diseases.</title>
        <authorList>
            <person name="Tisza M.J."/>
            <person name="Buck C.B."/>
        </authorList>
    </citation>
    <scope>NUCLEOTIDE SEQUENCE</scope>
    <source>
        <strain evidence="1">Ct89S11</strain>
    </source>
</reference>
<evidence type="ECO:0000313" key="1">
    <source>
        <dbReference type="EMBL" id="DAF96921.1"/>
    </source>
</evidence>
<dbReference type="EMBL" id="BK016123">
    <property type="protein sequence ID" value="DAF96921.1"/>
    <property type="molecule type" value="Genomic_DNA"/>
</dbReference>
<accession>A0A8S5UQZ5</accession>
<organism evidence="1">
    <name type="scientific">Siphoviridae sp. ct89S11</name>
    <dbReference type="NCBI Taxonomy" id="2825357"/>
    <lineage>
        <taxon>Viruses</taxon>
        <taxon>Duplodnaviria</taxon>
        <taxon>Heunggongvirae</taxon>
        <taxon>Uroviricota</taxon>
        <taxon>Caudoviricetes</taxon>
    </lineage>
</organism>
<protein>
    <submittedName>
        <fullName evidence="1">Uncharacterized protein</fullName>
    </submittedName>
</protein>